<dbReference type="Pfam" id="PF25993">
    <property type="entry name" value="zf-B_box_ZFPL1"/>
    <property type="match status" value="1"/>
</dbReference>
<evidence type="ECO:0000259" key="13">
    <source>
        <dbReference type="PROSITE" id="PS50089"/>
    </source>
</evidence>
<dbReference type="CDD" id="cd16487">
    <property type="entry name" value="mRING-H2-C3DHC3_ZFPL1"/>
    <property type="match status" value="1"/>
</dbReference>
<evidence type="ECO:0000256" key="1">
    <source>
        <dbReference type="ARBA" id="ARBA00004167"/>
    </source>
</evidence>
<gene>
    <name evidence="14" type="ORF">BEMITA_LOCUS13481</name>
</gene>
<feature type="compositionally biased region" description="Low complexity" evidence="12">
    <location>
        <begin position="174"/>
        <end position="184"/>
    </location>
</feature>
<evidence type="ECO:0000313" key="15">
    <source>
        <dbReference type="Proteomes" id="UP001152759"/>
    </source>
</evidence>
<evidence type="ECO:0000256" key="2">
    <source>
        <dbReference type="ARBA" id="ARBA00005561"/>
    </source>
</evidence>
<evidence type="ECO:0000256" key="7">
    <source>
        <dbReference type="ARBA" id="ARBA00022833"/>
    </source>
</evidence>
<evidence type="ECO:0000256" key="9">
    <source>
        <dbReference type="ARBA" id="ARBA00023136"/>
    </source>
</evidence>
<sequence length="290" mass="33365">MGLCKCPKRKVTNQFCYEHRVNICEHCMVANHSKCIVQSYIQWLQDSDYDPVCQLCYKKLVLGDCIRLTCYHVFHWKCLDEYARQLPSTTAPAGYSCPTCHSKIFPPSNLVSPVADELREKLAGVNWARIGLGLPILSIDREKKPPNDVDSSLPNGMENSSNHVDVVVHIQDSSPSYSLSDNSNQVPRRGLLQSSEQSSKEPLIFPDHDENKYKRRSFTDWFKRWWMSVNRQSRSKPSSHLYKRYCMVGVLFFIALICLIVVFKKLGSMATENDPIFDPHHNSFVKVEME</sequence>
<evidence type="ECO:0000256" key="3">
    <source>
        <dbReference type="ARBA" id="ARBA00013701"/>
    </source>
</evidence>
<evidence type="ECO:0000256" key="8">
    <source>
        <dbReference type="ARBA" id="ARBA00022989"/>
    </source>
</evidence>
<comment type="similarity">
    <text evidence="2 11">Belongs to the ZFPL1 family.</text>
</comment>
<dbReference type="GO" id="GO:0008270">
    <property type="term" value="F:zinc ion binding"/>
    <property type="evidence" value="ECO:0007669"/>
    <property type="project" value="UniProtKB-UniRule"/>
</dbReference>
<keyword evidence="9 11" id="KW-0472">Membrane</keyword>
<feature type="transmembrane region" description="Helical" evidence="11">
    <location>
        <begin position="241"/>
        <end position="263"/>
    </location>
</feature>
<evidence type="ECO:0000256" key="10">
    <source>
        <dbReference type="PROSITE-ProRule" id="PRU00175"/>
    </source>
</evidence>
<evidence type="ECO:0000256" key="4">
    <source>
        <dbReference type="ARBA" id="ARBA00022692"/>
    </source>
</evidence>
<dbReference type="InterPro" id="IPR058730">
    <property type="entry name" value="U-box_ZFPL1-like"/>
</dbReference>
<dbReference type="GO" id="GO:0005794">
    <property type="term" value="C:Golgi apparatus"/>
    <property type="evidence" value="ECO:0007669"/>
    <property type="project" value="TreeGrafter"/>
</dbReference>
<dbReference type="InterPro" id="IPR013083">
    <property type="entry name" value="Znf_RING/FYVE/PHD"/>
</dbReference>
<dbReference type="Gene3D" id="3.30.40.10">
    <property type="entry name" value="Zinc/RING finger domain, C3HC4 (zinc finger)"/>
    <property type="match status" value="1"/>
</dbReference>
<proteinExistence type="inferred from homology"/>
<evidence type="ECO:0000256" key="5">
    <source>
        <dbReference type="ARBA" id="ARBA00022723"/>
    </source>
</evidence>
<evidence type="ECO:0000256" key="6">
    <source>
        <dbReference type="ARBA" id="ARBA00022771"/>
    </source>
</evidence>
<dbReference type="KEGG" id="btab:109035915"/>
<feature type="domain" description="RING-type" evidence="13">
    <location>
        <begin position="53"/>
        <end position="101"/>
    </location>
</feature>
<reference evidence="14" key="1">
    <citation type="submission" date="2021-12" db="EMBL/GenBank/DDBJ databases">
        <authorList>
            <person name="King R."/>
        </authorList>
    </citation>
    <scope>NUCLEOTIDE SEQUENCE</scope>
</reference>
<accession>A0A9P0APJ9</accession>
<dbReference type="Pfam" id="PF25998">
    <property type="entry name" value="U-box_ZFPL1"/>
    <property type="match status" value="1"/>
</dbReference>
<comment type="subcellular location">
    <subcellularLocation>
        <location evidence="1 11">Membrane</location>
        <topology evidence="1 11">Single-pass membrane protein</topology>
    </subcellularLocation>
</comment>
<keyword evidence="8 11" id="KW-1133">Transmembrane helix</keyword>
<dbReference type="PANTHER" id="PTHR12981">
    <property type="entry name" value="ZINC FINGER PROTEIN-LIKE 1"/>
    <property type="match status" value="1"/>
</dbReference>
<dbReference type="PANTHER" id="PTHR12981:SF0">
    <property type="entry name" value="ZINC FINGER PROTEIN-LIKE 1"/>
    <property type="match status" value="1"/>
</dbReference>
<keyword evidence="15" id="KW-1185">Reference proteome</keyword>
<dbReference type="GO" id="GO:0016020">
    <property type="term" value="C:membrane"/>
    <property type="evidence" value="ECO:0007669"/>
    <property type="project" value="UniProtKB-SubCell"/>
</dbReference>
<keyword evidence="6 10" id="KW-0863">Zinc-finger</keyword>
<dbReference type="PROSITE" id="PS50089">
    <property type="entry name" value="ZF_RING_2"/>
    <property type="match status" value="1"/>
</dbReference>
<keyword evidence="7 11" id="KW-0862">Zinc</keyword>
<keyword evidence="5 11" id="KW-0479">Metal-binding</keyword>
<evidence type="ECO:0000256" key="12">
    <source>
        <dbReference type="SAM" id="MobiDB-lite"/>
    </source>
</evidence>
<dbReference type="SMART" id="SM00184">
    <property type="entry name" value="RING"/>
    <property type="match status" value="1"/>
</dbReference>
<feature type="region of interest" description="Disordered" evidence="12">
    <location>
        <begin position="174"/>
        <end position="206"/>
    </location>
</feature>
<dbReference type="OrthoDB" id="1916590at2759"/>
<organism evidence="14 15">
    <name type="scientific">Bemisia tabaci</name>
    <name type="common">Sweetpotato whitefly</name>
    <name type="synonym">Aleurodes tabaci</name>
    <dbReference type="NCBI Taxonomy" id="7038"/>
    <lineage>
        <taxon>Eukaryota</taxon>
        <taxon>Metazoa</taxon>
        <taxon>Ecdysozoa</taxon>
        <taxon>Arthropoda</taxon>
        <taxon>Hexapoda</taxon>
        <taxon>Insecta</taxon>
        <taxon>Pterygota</taxon>
        <taxon>Neoptera</taxon>
        <taxon>Paraneoptera</taxon>
        <taxon>Hemiptera</taxon>
        <taxon>Sternorrhyncha</taxon>
        <taxon>Aleyrodoidea</taxon>
        <taxon>Aleyrodidae</taxon>
        <taxon>Aleyrodinae</taxon>
        <taxon>Bemisia</taxon>
    </lineage>
</organism>
<dbReference type="InterPro" id="IPR039043">
    <property type="entry name" value="ZFPL1"/>
</dbReference>
<dbReference type="Proteomes" id="UP001152759">
    <property type="component" value="Chromosome 9"/>
</dbReference>
<protein>
    <recommendedName>
        <fullName evidence="3 11">Zinc finger protein-like 1 homolog</fullName>
    </recommendedName>
</protein>
<dbReference type="EMBL" id="OU963870">
    <property type="protein sequence ID" value="CAH0395277.1"/>
    <property type="molecule type" value="Genomic_DNA"/>
</dbReference>
<name>A0A9P0APJ9_BEMTA</name>
<dbReference type="AlphaFoldDB" id="A0A9P0APJ9"/>
<dbReference type="InterPro" id="IPR001841">
    <property type="entry name" value="Znf_RING"/>
</dbReference>
<dbReference type="InterPro" id="IPR058731">
    <property type="entry name" value="Znf-B_box_ZFPL1-like"/>
</dbReference>
<keyword evidence="4 11" id="KW-0812">Transmembrane</keyword>
<evidence type="ECO:0000313" key="14">
    <source>
        <dbReference type="EMBL" id="CAH0395277.1"/>
    </source>
</evidence>
<dbReference type="SUPFAM" id="SSF57850">
    <property type="entry name" value="RING/U-box"/>
    <property type="match status" value="1"/>
</dbReference>
<evidence type="ECO:0000256" key="11">
    <source>
        <dbReference type="RuleBase" id="RU369078"/>
    </source>
</evidence>